<dbReference type="InterPro" id="IPR018392">
    <property type="entry name" value="LysM"/>
</dbReference>
<dbReference type="PANTHER" id="PTHR20932:SF31">
    <property type="entry name" value="RING-TYPE DOMAIN-CONTAINING PROTEIN"/>
    <property type="match status" value="1"/>
</dbReference>
<evidence type="ECO:0000256" key="1">
    <source>
        <dbReference type="SAM" id="MobiDB-lite"/>
    </source>
</evidence>
<feature type="region of interest" description="Disordered" evidence="1">
    <location>
        <begin position="296"/>
        <end position="326"/>
    </location>
</feature>
<name>A0ABQ7IZC9_9HELO</name>
<feature type="region of interest" description="Disordered" evidence="1">
    <location>
        <begin position="22"/>
        <end position="57"/>
    </location>
</feature>
<feature type="domain" description="LysM" evidence="2">
    <location>
        <begin position="191"/>
        <end position="228"/>
    </location>
</feature>
<dbReference type="Proteomes" id="UP000783213">
    <property type="component" value="Unassembled WGS sequence"/>
</dbReference>
<sequence>MSQESCCTCARLLVQIERNEGKSGLPSYSASTLGSNSSLQSTRSGSSLNEKMKEEVVFSEKSPAYDMEKETEDTHWNEKERRSSRENRRLSCCGRIICGECIEGNERFGSYCPFCQVRSAEAVDNSVAASAPSDKPPSYESLHSSSESNPRPSPPTYSPALDSKSQALPQLESKTEPQSEDTLHFLSHATDSMTSLSFRYGVPIDVLRKKNGITSDHLLLARRTILIPGEWYKGGVSLSPRPVEGEEEERKKSCVRRFMVGCKVSEYDIAVLYLEQANYDLELAMGIYKDDERWEKENPISNKGKGKGKGKSRYDVARRRFTGQRS</sequence>
<comment type="caution">
    <text evidence="3">The sequence shown here is derived from an EMBL/GenBank/DDBJ whole genome shotgun (WGS) entry which is preliminary data.</text>
</comment>
<evidence type="ECO:0000313" key="4">
    <source>
        <dbReference type="Proteomes" id="UP000783213"/>
    </source>
</evidence>
<reference evidence="3 4" key="1">
    <citation type="journal article" date="2020" name="Genome Biol. Evol.">
        <title>Comparative genomics of Sclerotiniaceae.</title>
        <authorList>
            <person name="Valero Jimenez C.A."/>
            <person name="Steentjes M."/>
            <person name="Scholten O.E."/>
            <person name="Van Kan J.A.L."/>
        </authorList>
    </citation>
    <scope>NUCLEOTIDE SEQUENCE [LARGE SCALE GENOMIC DNA]</scope>
    <source>
        <strain evidence="3 4">B1</strain>
    </source>
</reference>
<organism evidence="3 4">
    <name type="scientific">Botrytis deweyae</name>
    <dbReference type="NCBI Taxonomy" id="2478750"/>
    <lineage>
        <taxon>Eukaryota</taxon>
        <taxon>Fungi</taxon>
        <taxon>Dikarya</taxon>
        <taxon>Ascomycota</taxon>
        <taxon>Pezizomycotina</taxon>
        <taxon>Leotiomycetes</taxon>
        <taxon>Helotiales</taxon>
        <taxon>Sclerotiniaceae</taxon>
        <taxon>Botrytis</taxon>
    </lineage>
</organism>
<dbReference type="EMBL" id="RCSX01000003">
    <property type="protein sequence ID" value="KAF7937660.1"/>
    <property type="molecule type" value="Genomic_DNA"/>
</dbReference>
<gene>
    <name evidence="3" type="ORF">EAE98_001974</name>
</gene>
<dbReference type="InterPro" id="IPR045030">
    <property type="entry name" value="LYSM1-4"/>
</dbReference>
<dbReference type="RefSeq" id="XP_038814578.1">
    <property type="nucleotide sequence ID" value="XM_038949593.1"/>
</dbReference>
<accession>A0ABQ7IZC9</accession>
<dbReference type="Pfam" id="PF01476">
    <property type="entry name" value="LysM"/>
    <property type="match status" value="1"/>
</dbReference>
<protein>
    <recommendedName>
        <fullName evidence="2">LysM domain-containing protein</fullName>
    </recommendedName>
</protein>
<evidence type="ECO:0000313" key="3">
    <source>
        <dbReference type="EMBL" id="KAF7937660.1"/>
    </source>
</evidence>
<dbReference type="PANTHER" id="PTHR20932">
    <property type="entry name" value="LYSM AND PUTATIVE PEPTIDOGLYCAN-BINDING DOMAIN-CONTAINING PROTEIN"/>
    <property type="match status" value="1"/>
</dbReference>
<feature type="compositionally biased region" description="Low complexity" evidence="1">
    <location>
        <begin position="33"/>
        <end position="49"/>
    </location>
</feature>
<keyword evidence="4" id="KW-1185">Reference proteome</keyword>
<feature type="compositionally biased region" description="Low complexity" evidence="1">
    <location>
        <begin position="136"/>
        <end position="150"/>
    </location>
</feature>
<feature type="region of interest" description="Disordered" evidence="1">
    <location>
        <begin position="127"/>
        <end position="180"/>
    </location>
</feature>
<dbReference type="GeneID" id="62228748"/>
<evidence type="ECO:0000259" key="2">
    <source>
        <dbReference type="Pfam" id="PF01476"/>
    </source>
</evidence>
<proteinExistence type="predicted"/>